<name>A0A6G1R0V0_CHAAH</name>
<dbReference type="Proteomes" id="UP000503349">
    <property type="component" value="Chromosome 1"/>
</dbReference>
<dbReference type="AlphaFoldDB" id="A0A6G1R0V0"/>
<reference evidence="1 2" key="1">
    <citation type="submission" date="2019-02" db="EMBL/GenBank/DDBJ databases">
        <title>Opniocepnalus argus genome.</title>
        <authorList>
            <person name="Zhou C."/>
            <person name="Xiao S."/>
        </authorList>
    </citation>
    <scope>NUCLEOTIDE SEQUENCE [LARGE SCALE GENOMIC DNA]</scope>
    <source>
        <strain evidence="1">OARG1902GOOAL</strain>
        <tissue evidence="1">Muscle</tissue>
    </source>
</reference>
<organism evidence="1 2">
    <name type="scientific">Channa argus</name>
    <name type="common">Northern snakehead</name>
    <name type="synonym">Ophicephalus argus</name>
    <dbReference type="NCBI Taxonomy" id="215402"/>
    <lineage>
        <taxon>Eukaryota</taxon>
        <taxon>Metazoa</taxon>
        <taxon>Chordata</taxon>
        <taxon>Craniata</taxon>
        <taxon>Vertebrata</taxon>
        <taxon>Euteleostomi</taxon>
        <taxon>Actinopterygii</taxon>
        <taxon>Neopterygii</taxon>
        <taxon>Teleostei</taxon>
        <taxon>Neoteleostei</taxon>
        <taxon>Acanthomorphata</taxon>
        <taxon>Anabantaria</taxon>
        <taxon>Anabantiformes</taxon>
        <taxon>Channoidei</taxon>
        <taxon>Channidae</taxon>
        <taxon>Channa</taxon>
    </lineage>
</organism>
<gene>
    <name evidence="1" type="ORF">EXN66_Car001261</name>
</gene>
<reference evidence="2" key="2">
    <citation type="submission" date="2019-02" db="EMBL/GenBank/DDBJ databases">
        <title>Opniocepnalus argus Var Kimnra genome.</title>
        <authorList>
            <person name="Zhou C."/>
            <person name="Xiao S."/>
        </authorList>
    </citation>
    <scope>NUCLEOTIDE SEQUENCE [LARGE SCALE GENOMIC DNA]</scope>
</reference>
<proteinExistence type="predicted"/>
<dbReference type="EMBL" id="CM015712">
    <property type="protein sequence ID" value="KAF3708088.1"/>
    <property type="molecule type" value="Genomic_DNA"/>
</dbReference>
<accession>A0A6G1R0V0</accession>
<protein>
    <submittedName>
        <fullName evidence="1">Uncharacterized protein</fullName>
    </submittedName>
</protein>
<sequence length="59" mass="6389">MFALQSLITSGVGLQMSLQAGNRVSWPANIELNSTAMYKARSIKTFSVCCETGLHKALN</sequence>
<evidence type="ECO:0000313" key="2">
    <source>
        <dbReference type="Proteomes" id="UP000503349"/>
    </source>
</evidence>
<keyword evidence="2" id="KW-1185">Reference proteome</keyword>
<evidence type="ECO:0000313" key="1">
    <source>
        <dbReference type="EMBL" id="KAF3708088.1"/>
    </source>
</evidence>